<evidence type="ECO:0000313" key="7">
    <source>
        <dbReference type="Ensembl" id="ENSNBRP00000013206.1"/>
    </source>
</evidence>
<keyword evidence="8" id="KW-1185">Reference proteome</keyword>
<dbReference type="Pfam" id="PF00643">
    <property type="entry name" value="zf-B_box"/>
    <property type="match status" value="1"/>
</dbReference>
<dbReference type="PROSITE" id="PS50119">
    <property type="entry name" value="ZF_BBOX"/>
    <property type="match status" value="1"/>
</dbReference>
<evidence type="ECO:0000256" key="3">
    <source>
        <dbReference type="ARBA" id="ARBA00022833"/>
    </source>
</evidence>
<dbReference type="InterPro" id="IPR027370">
    <property type="entry name" value="Znf-RING_euk"/>
</dbReference>
<keyword evidence="2 4" id="KW-0863">Zinc-finger</keyword>
<dbReference type="Gene3D" id="3.30.40.10">
    <property type="entry name" value="Zinc/RING finger domain, C3HC4 (zinc finger)"/>
    <property type="match status" value="1"/>
</dbReference>
<dbReference type="GO" id="GO:0008270">
    <property type="term" value="F:zinc ion binding"/>
    <property type="evidence" value="ECO:0007669"/>
    <property type="project" value="UniProtKB-KW"/>
</dbReference>
<dbReference type="InterPro" id="IPR017907">
    <property type="entry name" value="Znf_RING_CS"/>
</dbReference>
<evidence type="ECO:0008006" key="9">
    <source>
        <dbReference type="Google" id="ProtNLM"/>
    </source>
</evidence>
<dbReference type="SUPFAM" id="SSF57845">
    <property type="entry name" value="B-box zinc-binding domain"/>
    <property type="match status" value="1"/>
</dbReference>
<keyword evidence="1" id="KW-0479">Metal-binding</keyword>
<dbReference type="SUPFAM" id="SSF57850">
    <property type="entry name" value="RING/U-box"/>
    <property type="match status" value="1"/>
</dbReference>
<dbReference type="Gene3D" id="3.30.160.60">
    <property type="entry name" value="Classic Zinc Finger"/>
    <property type="match status" value="1"/>
</dbReference>
<keyword evidence="3" id="KW-0862">Zinc</keyword>
<dbReference type="InterPro" id="IPR013083">
    <property type="entry name" value="Znf_RING/FYVE/PHD"/>
</dbReference>
<organism evidence="7 8">
    <name type="scientific">Neolamprologus brichardi</name>
    <name type="common">Fairy cichlid</name>
    <name type="synonym">Lamprologus brichardi</name>
    <dbReference type="NCBI Taxonomy" id="32507"/>
    <lineage>
        <taxon>Eukaryota</taxon>
        <taxon>Metazoa</taxon>
        <taxon>Chordata</taxon>
        <taxon>Craniata</taxon>
        <taxon>Vertebrata</taxon>
        <taxon>Euteleostomi</taxon>
        <taxon>Actinopterygii</taxon>
        <taxon>Neopterygii</taxon>
        <taxon>Teleostei</taxon>
        <taxon>Neoteleostei</taxon>
        <taxon>Acanthomorphata</taxon>
        <taxon>Ovalentaria</taxon>
        <taxon>Cichlomorphae</taxon>
        <taxon>Cichliformes</taxon>
        <taxon>Cichlidae</taxon>
        <taxon>African cichlids</taxon>
        <taxon>Pseudocrenilabrinae</taxon>
        <taxon>Lamprologini</taxon>
        <taxon>Neolamprologus</taxon>
    </lineage>
</organism>
<dbReference type="InterPro" id="IPR051051">
    <property type="entry name" value="E3_ubiq-ligase_TRIM/RNF"/>
</dbReference>
<accession>A0A3Q4GVM7</accession>
<evidence type="ECO:0000259" key="5">
    <source>
        <dbReference type="PROSITE" id="PS50089"/>
    </source>
</evidence>
<dbReference type="SMART" id="SM00336">
    <property type="entry name" value="BBOX"/>
    <property type="match status" value="2"/>
</dbReference>
<evidence type="ECO:0000256" key="2">
    <source>
        <dbReference type="ARBA" id="ARBA00022771"/>
    </source>
</evidence>
<dbReference type="PROSITE" id="PS50089">
    <property type="entry name" value="ZF_RING_2"/>
    <property type="match status" value="1"/>
</dbReference>
<dbReference type="OMA" id="WTICFRE"/>
<evidence type="ECO:0000259" key="6">
    <source>
        <dbReference type="PROSITE" id="PS50119"/>
    </source>
</evidence>
<protein>
    <recommendedName>
        <fullName evidence="9">RING-type domain-containing protein</fullName>
    </recommendedName>
</protein>
<dbReference type="PANTHER" id="PTHR25465:SF32">
    <property type="entry name" value="BLOODTHIRSTY-RELATED GENE FAMILY, MEMBER 16 ISOFORM X1-RELATED"/>
    <property type="match status" value="1"/>
</dbReference>
<evidence type="ECO:0000256" key="1">
    <source>
        <dbReference type="ARBA" id="ARBA00022723"/>
    </source>
</evidence>
<reference evidence="7" key="1">
    <citation type="submission" date="2025-08" db="UniProtKB">
        <authorList>
            <consortium name="Ensembl"/>
        </authorList>
    </citation>
    <scope>IDENTIFICATION</scope>
</reference>
<dbReference type="PANTHER" id="PTHR25465">
    <property type="entry name" value="B-BOX DOMAIN CONTAINING"/>
    <property type="match status" value="1"/>
</dbReference>
<dbReference type="SMART" id="SM00184">
    <property type="entry name" value="RING"/>
    <property type="match status" value="1"/>
</dbReference>
<dbReference type="CDD" id="cd19769">
    <property type="entry name" value="Bbox2_TRIM16-like"/>
    <property type="match status" value="1"/>
</dbReference>
<feature type="domain" description="B box-type" evidence="6">
    <location>
        <begin position="145"/>
        <end position="185"/>
    </location>
</feature>
<dbReference type="Ensembl" id="ENSNBRT00000013578.1">
    <property type="protein sequence ID" value="ENSNBRP00000013206.1"/>
    <property type="gene ID" value="ENSNBRG00000010270.1"/>
</dbReference>
<proteinExistence type="predicted"/>
<dbReference type="Pfam" id="PF13445">
    <property type="entry name" value="zf-RING_UBOX"/>
    <property type="match status" value="1"/>
</dbReference>
<dbReference type="GeneTree" id="ENSGT01040000240400"/>
<name>A0A3Q4GVM7_NEOBR</name>
<dbReference type="InterPro" id="IPR001841">
    <property type="entry name" value="Znf_RING"/>
</dbReference>
<evidence type="ECO:0000256" key="4">
    <source>
        <dbReference type="PROSITE-ProRule" id="PRU00024"/>
    </source>
</evidence>
<feature type="domain" description="RING-type" evidence="5">
    <location>
        <begin position="13"/>
        <end position="52"/>
    </location>
</feature>
<evidence type="ECO:0000313" key="8">
    <source>
        <dbReference type="Proteomes" id="UP000261580"/>
    </source>
</evidence>
<dbReference type="InterPro" id="IPR000315">
    <property type="entry name" value="Znf_B-box"/>
</dbReference>
<dbReference type="Gene3D" id="4.10.830.40">
    <property type="match status" value="1"/>
</dbReference>
<sequence>MATSCLSEDQFLCSVCLEVFTDPVTIPCGHNFCKNCITENWNISLCCQCPLCVKVFHSRPELCVNTCLSEMVDMFKQSTVKKNGSAEEQQAESGDVSCEVCSETKMKAVKSCLQCLTSYCKTHLEPHHRVTGLKRHQLIDPVKNLEDRMCKEHNRPLELFCKTDRMPVCEFCKQCNHKGHLIISLKTEYEQKKAEVEAREGKIHQMIRERQKKIICRPPPPYNQRRRLLS</sequence>
<dbReference type="STRING" id="32507.ENSNBRP00000013206"/>
<dbReference type="AlphaFoldDB" id="A0A3Q4GVM7"/>
<dbReference type="Proteomes" id="UP000261580">
    <property type="component" value="Unassembled WGS sequence"/>
</dbReference>
<reference evidence="7" key="2">
    <citation type="submission" date="2025-09" db="UniProtKB">
        <authorList>
            <consortium name="Ensembl"/>
        </authorList>
    </citation>
    <scope>IDENTIFICATION</scope>
</reference>
<dbReference type="PROSITE" id="PS00518">
    <property type="entry name" value="ZF_RING_1"/>
    <property type="match status" value="1"/>
</dbReference>